<gene>
    <name evidence="2" type="ORF">DDW44_16320</name>
</gene>
<keyword evidence="3" id="KW-1185">Reference proteome</keyword>
<evidence type="ECO:0000313" key="3">
    <source>
        <dbReference type="Proteomes" id="UP000244900"/>
    </source>
</evidence>
<protein>
    <submittedName>
        <fullName evidence="2">Uncharacterized protein</fullName>
    </submittedName>
</protein>
<organism evidence="2 3">
    <name type="scientific">Streptomyces tirandamycinicus</name>
    <dbReference type="NCBI Taxonomy" id="2174846"/>
    <lineage>
        <taxon>Bacteria</taxon>
        <taxon>Bacillati</taxon>
        <taxon>Actinomycetota</taxon>
        <taxon>Actinomycetes</taxon>
        <taxon>Kitasatosporales</taxon>
        <taxon>Streptomycetaceae</taxon>
        <taxon>Streptomyces</taxon>
    </lineage>
</organism>
<dbReference type="Proteomes" id="UP000244900">
    <property type="component" value="Chromosome"/>
</dbReference>
<evidence type="ECO:0000313" key="2">
    <source>
        <dbReference type="EMBL" id="AWI30160.1"/>
    </source>
</evidence>
<evidence type="ECO:0000256" key="1">
    <source>
        <dbReference type="SAM" id="MobiDB-lite"/>
    </source>
</evidence>
<proteinExistence type="predicted"/>
<feature type="compositionally biased region" description="Basic and acidic residues" evidence="1">
    <location>
        <begin position="28"/>
        <end position="42"/>
    </location>
</feature>
<feature type="region of interest" description="Disordered" evidence="1">
    <location>
        <begin position="1"/>
        <end position="45"/>
    </location>
</feature>
<name>A0A2S1SUT5_9ACTN</name>
<reference evidence="2 3" key="1">
    <citation type="submission" date="2018-05" db="EMBL/GenBank/DDBJ databases">
        <title>Complete genome sequence of sponge-derived Streptomyces sp. HNM0039.</title>
        <authorList>
            <person name="Huang X."/>
            <person name="Zhou S."/>
        </authorList>
    </citation>
    <scope>NUCLEOTIDE SEQUENCE [LARGE SCALE GENOMIC DNA]</scope>
    <source>
        <strain evidence="2 3">HNM0039</strain>
    </source>
</reference>
<dbReference type="AlphaFoldDB" id="A0A2S1SUT5"/>
<dbReference type="KEGG" id="stir:DDW44_16320"/>
<dbReference type="EMBL" id="CP029188">
    <property type="protein sequence ID" value="AWI30160.1"/>
    <property type="molecule type" value="Genomic_DNA"/>
</dbReference>
<sequence>MLGRRAPPGAAPDPGAARPAAAGDEEDHQGGDHEQGGHDEHGFPVLLTIRCEIPGQAPAKRLQTQGLQAQG</sequence>
<feature type="compositionally biased region" description="Low complexity" evidence="1">
    <location>
        <begin position="1"/>
        <end position="22"/>
    </location>
</feature>
<accession>A0A2S1SUT5</accession>